<evidence type="ECO:0000313" key="2">
    <source>
        <dbReference type="Proteomes" id="UP000488936"/>
    </source>
</evidence>
<dbReference type="OrthoDB" id="1523762at2"/>
<protein>
    <submittedName>
        <fullName evidence="1">CBS domain-containing protein</fullName>
    </submittedName>
</protein>
<dbReference type="AlphaFoldDB" id="A0A7K1GJT8"/>
<gene>
    <name evidence="1" type="ORF">GJV77_01915</name>
</gene>
<dbReference type="SUPFAM" id="SSF54631">
    <property type="entry name" value="CBS-domain pair"/>
    <property type="match status" value="1"/>
</dbReference>
<dbReference type="Proteomes" id="UP000488936">
    <property type="component" value="Unassembled WGS sequence"/>
</dbReference>
<keyword evidence="2" id="KW-1185">Reference proteome</keyword>
<dbReference type="InterPro" id="IPR046342">
    <property type="entry name" value="CBS_dom_sf"/>
</dbReference>
<dbReference type="RefSeq" id="WP_155034666.1">
    <property type="nucleotide sequence ID" value="NZ_JAYMMG010000002.1"/>
</dbReference>
<dbReference type="EMBL" id="WMJY01000002">
    <property type="protein sequence ID" value="MTH28683.1"/>
    <property type="molecule type" value="Genomic_DNA"/>
</dbReference>
<dbReference type="Gene3D" id="3.10.580.10">
    <property type="entry name" value="CBS-domain"/>
    <property type="match status" value="1"/>
</dbReference>
<reference evidence="1 2" key="1">
    <citation type="journal article" date="2006" name="Int. J. Syst. Evol. Microbiol.">
        <title>Myroides pelagicus sp. nov., isolated from seawater in Thailand.</title>
        <authorList>
            <person name="Yoon J."/>
            <person name="Maneerat S."/>
            <person name="Kawai F."/>
            <person name="Yokota A."/>
        </authorList>
    </citation>
    <scope>NUCLEOTIDE SEQUENCE [LARGE SCALE GENOMIC DNA]</scope>
    <source>
        <strain evidence="1 2">SM1T</strain>
    </source>
</reference>
<proteinExistence type="predicted"/>
<evidence type="ECO:0000313" key="1">
    <source>
        <dbReference type="EMBL" id="MTH28683.1"/>
    </source>
</evidence>
<sequence>MFSIKAEFFVSPTFFSLHSKAEECMSYLRETNLTHLPIVDESNLFLGSLLAEDIETLEDSDTLEELGYELEHFQLIYASDISLFETLNLFSSNDTNILPVVDRHRKLVSLVLKDQVLSFWNETTFIDEPGEYIVVSKKYDTYSLSEITQLVESNNAKLYGILILSREEDYTYILLKTNQINTNAILDDLRRHGYIIDSNNIDDMYRNELKERSNYLNKYMNI</sequence>
<accession>A0A7K1GJT8</accession>
<comment type="caution">
    <text evidence="1">The sequence shown here is derived from an EMBL/GenBank/DDBJ whole genome shotgun (WGS) entry which is preliminary data.</text>
</comment>
<dbReference type="CDD" id="cd02205">
    <property type="entry name" value="CBS_pair_SF"/>
    <property type="match status" value="1"/>
</dbReference>
<organism evidence="1 2">
    <name type="scientific">Myroides pelagicus</name>
    <dbReference type="NCBI Taxonomy" id="270914"/>
    <lineage>
        <taxon>Bacteria</taxon>
        <taxon>Pseudomonadati</taxon>
        <taxon>Bacteroidota</taxon>
        <taxon>Flavobacteriia</taxon>
        <taxon>Flavobacteriales</taxon>
        <taxon>Flavobacteriaceae</taxon>
        <taxon>Myroides</taxon>
    </lineage>
</organism>
<name>A0A7K1GJT8_9FLAO</name>